<comment type="caution">
    <text evidence="1">The sequence shown here is derived from an EMBL/GenBank/DDBJ whole genome shotgun (WGS) entry which is preliminary data.</text>
</comment>
<protein>
    <submittedName>
        <fullName evidence="1">Uncharacterized protein</fullName>
    </submittedName>
</protein>
<keyword evidence="2" id="KW-1185">Reference proteome</keyword>
<dbReference type="EMBL" id="JACTAM010000001">
    <property type="protein sequence ID" value="KAI2668732.1"/>
    <property type="molecule type" value="Genomic_DNA"/>
</dbReference>
<evidence type="ECO:0000313" key="1">
    <source>
        <dbReference type="EMBL" id="KAI2668732.1"/>
    </source>
</evidence>
<accession>A0ABQ8N0Y4</accession>
<reference evidence="1 2" key="1">
    <citation type="submission" date="2022-01" db="EMBL/GenBank/DDBJ databases">
        <title>A high-quality chromosome-level genome assembly of rohu carp, Labeo rohita.</title>
        <authorList>
            <person name="Arick M.A. II"/>
            <person name="Hsu C.-Y."/>
            <person name="Magbanua Z."/>
            <person name="Pechanova O."/>
            <person name="Grover C."/>
            <person name="Miller E."/>
            <person name="Thrash A."/>
            <person name="Ezzel L."/>
            <person name="Alam S."/>
            <person name="Benzie J."/>
            <person name="Hamilton M."/>
            <person name="Karsi A."/>
            <person name="Lawrence M.L."/>
            <person name="Peterson D.G."/>
        </authorList>
    </citation>
    <scope>NUCLEOTIDE SEQUENCE [LARGE SCALE GENOMIC DNA]</scope>
    <source>
        <strain evidence="2">BAU-BD-2019</strain>
        <tissue evidence="1">Blood</tissue>
    </source>
</reference>
<evidence type="ECO:0000313" key="2">
    <source>
        <dbReference type="Proteomes" id="UP000830375"/>
    </source>
</evidence>
<name>A0ABQ8N0Y4_LABRO</name>
<sequence length="57" mass="6531">MGDKFELLKTPVNRTAARKKNKNEKLRLRVIFLDDSERVFEVEVRNQVSGQVVTGGL</sequence>
<organism evidence="1 2">
    <name type="scientific">Labeo rohita</name>
    <name type="common">Indian major carp</name>
    <name type="synonym">Cyprinus rohita</name>
    <dbReference type="NCBI Taxonomy" id="84645"/>
    <lineage>
        <taxon>Eukaryota</taxon>
        <taxon>Metazoa</taxon>
        <taxon>Chordata</taxon>
        <taxon>Craniata</taxon>
        <taxon>Vertebrata</taxon>
        <taxon>Euteleostomi</taxon>
        <taxon>Actinopterygii</taxon>
        <taxon>Neopterygii</taxon>
        <taxon>Teleostei</taxon>
        <taxon>Ostariophysi</taxon>
        <taxon>Cypriniformes</taxon>
        <taxon>Cyprinidae</taxon>
        <taxon>Labeoninae</taxon>
        <taxon>Labeonini</taxon>
        <taxon>Labeo</taxon>
    </lineage>
</organism>
<dbReference type="Proteomes" id="UP000830375">
    <property type="component" value="Unassembled WGS sequence"/>
</dbReference>
<gene>
    <name evidence="1" type="ORF">H4Q32_005517</name>
</gene>
<proteinExistence type="predicted"/>